<organism evidence="2 3">
    <name type="scientific">Canis lupus dingo</name>
    <name type="common">dingo</name>
    <dbReference type="NCBI Taxonomy" id="286419"/>
    <lineage>
        <taxon>Eukaryota</taxon>
        <taxon>Metazoa</taxon>
        <taxon>Chordata</taxon>
        <taxon>Craniata</taxon>
        <taxon>Vertebrata</taxon>
        <taxon>Euteleostomi</taxon>
        <taxon>Mammalia</taxon>
        <taxon>Eutheria</taxon>
        <taxon>Laurasiatheria</taxon>
        <taxon>Carnivora</taxon>
        <taxon>Caniformia</taxon>
        <taxon>Canidae</taxon>
        <taxon>Canis</taxon>
    </lineage>
</organism>
<dbReference type="GeneTree" id="ENSGT00960000192842"/>
<evidence type="ECO:0000313" key="3">
    <source>
        <dbReference type="Proteomes" id="UP000694391"/>
    </source>
</evidence>
<proteinExistence type="predicted"/>
<sequence>MSRVVTIEEPPPSPQLPQTRCREKPGASGSVSANRPYDFLYGKRCPGPPSWVSGILGQVGCGTWGAVNGS</sequence>
<evidence type="ECO:0000313" key="2">
    <source>
        <dbReference type="Ensembl" id="ENSCAFP00020000008.1"/>
    </source>
</evidence>
<dbReference type="AlphaFoldDB" id="A0A8C0JFG8"/>
<reference evidence="2" key="2">
    <citation type="submission" date="2025-09" db="UniProtKB">
        <authorList>
            <consortium name="Ensembl"/>
        </authorList>
    </citation>
    <scope>IDENTIFICATION</scope>
</reference>
<accession>A0A8C0JFG8</accession>
<dbReference type="Ensembl" id="ENSCAFT00020000010.1">
    <property type="protein sequence ID" value="ENSCAFP00020000008.1"/>
    <property type="gene ID" value="ENSCAFG00020000007.1"/>
</dbReference>
<feature type="region of interest" description="Disordered" evidence="1">
    <location>
        <begin position="1"/>
        <end position="33"/>
    </location>
</feature>
<name>A0A8C0JFG8_CANLU</name>
<protein>
    <submittedName>
        <fullName evidence="2">Uncharacterized protein</fullName>
    </submittedName>
</protein>
<dbReference type="Proteomes" id="UP000694391">
    <property type="component" value="Unplaced"/>
</dbReference>
<keyword evidence="3" id="KW-1185">Reference proteome</keyword>
<reference evidence="2" key="1">
    <citation type="submission" date="2025-08" db="UniProtKB">
        <authorList>
            <consortium name="Ensembl"/>
        </authorList>
    </citation>
    <scope>IDENTIFICATION</scope>
</reference>
<evidence type="ECO:0000256" key="1">
    <source>
        <dbReference type="SAM" id="MobiDB-lite"/>
    </source>
</evidence>